<keyword evidence="5" id="KW-1185">Reference proteome</keyword>
<comment type="caution">
    <text evidence="4">The sequence shown here is derived from an EMBL/GenBank/DDBJ whole genome shotgun (WGS) entry which is preliminary data.</text>
</comment>
<dbReference type="OrthoDB" id="3329at2759"/>
<dbReference type="AlphaFoldDB" id="A0A8I2YL29"/>
<feature type="domain" description="MnmG N-terminal" evidence="3">
    <location>
        <begin position="1"/>
        <end position="45"/>
    </location>
</feature>
<dbReference type="Pfam" id="PF01134">
    <property type="entry name" value="GIDA"/>
    <property type="match status" value="1"/>
</dbReference>
<evidence type="ECO:0000313" key="5">
    <source>
        <dbReference type="Proteomes" id="UP000683000"/>
    </source>
</evidence>
<evidence type="ECO:0000256" key="1">
    <source>
        <dbReference type="ARBA" id="ARBA00001974"/>
    </source>
</evidence>
<dbReference type="InterPro" id="IPR040131">
    <property type="entry name" value="MnmG_N"/>
</dbReference>
<comment type="cofactor">
    <cofactor evidence="1">
        <name>FAD</name>
        <dbReference type="ChEBI" id="CHEBI:57692"/>
    </cofactor>
</comment>
<evidence type="ECO:0000259" key="3">
    <source>
        <dbReference type="Pfam" id="PF01134"/>
    </source>
</evidence>
<name>A0A8I2YL29_9AGAM</name>
<proteinExistence type="predicted"/>
<dbReference type="Gene3D" id="2.40.30.260">
    <property type="match status" value="1"/>
</dbReference>
<evidence type="ECO:0000256" key="2">
    <source>
        <dbReference type="SAM" id="MobiDB-lite"/>
    </source>
</evidence>
<sequence length="163" mass="18247">MPEELQDPMMRTVPGLENVRMVRSAYGVECDHIDPRELQREFIARDQENRSRSQLVRLMHLFTIPPPDRSTVDALGMRLSFVGVDPQTQTPPHGDHPEHARGEWTVKTSDAGDEPNRDDHREVTTTNEEGRGASTKAHGAENAASEARPHSPRLPQPVSGMVE</sequence>
<feature type="compositionally biased region" description="Basic and acidic residues" evidence="2">
    <location>
        <begin position="93"/>
        <end position="104"/>
    </location>
</feature>
<dbReference type="EMBL" id="JAGFBS010000021">
    <property type="protein sequence ID" value="KAG6373652.1"/>
    <property type="molecule type" value="Genomic_DNA"/>
</dbReference>
<gene>
    <name evidence="4" type="ORF">JVT61DRAFT_6317</name>
</gene>
<dbReference type="Proteomes" id="UP000683000">
    <property type="component" value="Unassembled WGS sequence"/>
</dbReference>
<feature type="compositionally biased region" description="Basic and acidic residues" evidence="2">
    <location>
        <begin position="114"/>
        <end position="131"/>
    </location>
</feature>
<feature type="region of interest" description="Disordered" evidence="2">
    <location>
        <begin position="83"/>
        <end position="163"/>
    </location>
</feature>
<evidence type="ECO:0000313" key="4">
    <source>
        <dbReference type="EMBL" id="KAG6373652.1"/>
    </source>
</evidence>
<organism evidence="4 5">
    <name type="scientific">Boletus reticuloceps</name>
    <dbReference type="NCBI Taxonomy" id="495285"/>
    <lineage>
        <taxon>Eukaryota</taxon>
        <taxon>Fungi</taxon>
        <taxon>Dikarya</taxon>
        <taxon>Basidiomycota</taxon>
        <taxon>Agaricomycotina</taxon>
        <taxon>Agaricomycetes</taxon>
        <taxon>Agaricomycetidae</taxon>
        <taxon>Boletales</taxon>
        <taxon>Boletineae</taxon>
        <taxon>Boletaceae</taxon>
        <taxon>Boletoideae</taxon>
        <taxon>Boletus</taxon>
    </lineage>
</organism>
<reference evidence="4" key="1">
    <citation type="submission" date="2021-03" db="EMBL/GenBank/DDBJ databases">
        <title>Evolutionary innovations through gain and loss of genes in the ectomycorrhizal Boletales.</title>
        <authorList>
            <person name="Wu G."/>
            <person name="Miyauchi S."/>
            <person name="Morin E."/>
            <person name="Yang Z.-L."/>
            <person name="Xu J."/>
            <person name="Martin F.M."/>
        </authorList>
    </citation>
    <scope>NUCLEOTIDE SEQUENCE</scope>
    <source>
        <strain evidence="4">BR01</strain>
    </source>
</reference>
<accession>A0A8I2YL29</accession>
<protein>
    <recommendedName>
        <fullName evidence="3">MnmG N-terminal domain-containing protein</fullName>
    </recommendedName>
</protein>